<reference evidence="2 3" key="1">
    <citation type="submission" date="2018-10" db="EMBL/GenBank/DDBJ databases">
        <title>Complete genome sequence of Malassezia restricta CBS 7877.</title>
        <authorList>
            <person name="Morand S.C."/>
            <person name="Bertignac M."/>
            <person name="Iltis A."/>
            <person name="Kolder I."/>
            <person name="Pirovano W."/>
            <person name="Jourdain R."/>
            <person name="Clavaud C."/>
        </authorList>
    </citation>
    <scope>NUCLEOTIDE SEQUENCE [LARGE SCALE GENOMIC DNA]</scope>
    <source>
        <strain evidence="2 3">CBS 7877</strain>
    </source>
</reference>
<feature type="compositionally biased region" description="Acidic residues" evidence="1">
    <location>
        <begin position="110"/>
        <end position="133"/>
    </location>
</feature>
<proteinExistence type="predicted"/>
<keyword evidence="3" id="KW-1185">Reference proteome</keyword>
<evidence type="ECO:0000256" key="1">
    <source>
        <dbReference type="SAM" id="MobiDB-lite"/>
    </source>
</evidence>
<organism evidence="2 3">
    <name type="scientific">Malassezia restricta (strain ATCC 96810 / NBRC 103918 / CBS 7877)</name>
    <name type="common">Seborrheic dermatitis infection agent</name>
    <dbReference type="NCBI Taxonomy" id="425264"/>
    <lineage>
        <taxon>Eukaryota</taxon>
        <taxon>Fungi</taxon>
        <taxon>Dikarya</taxon>
        <taxon>Basidiomycota</taxon>
        <taxon>Ustilaginomycotina</taxon>
        <taxon>Malasseziomycetes</taxon>
        <taxon>Malasseziales</taxon>
        <taxon>Malasseziaceae</taxon>
        <taxon>Malassezia</taxon>
    </lineage>
</organism>
<protein>
    <submittedName>
        <fullName evidence="2">Uncharacterized protein</fullName>
    </submittedName>
</protein>
<evidence type="ECO:0000313" key="3">
    <source>
        <dbReference type="Proteomes" id="UP000269793"/>
    </source>
</evidence>
<name>A0A3G2S059_MALR7</name>
<evidence type="ECO:0000313" key="2">
    <source>
        <dbReference type="EMBL" id="AYO41344.1"/>
    </source>
</evidence>
<feature type="compositionally biased region" description="Polar residues" evidence="1">
    <location>
        <begin position="1"/>
        <end position="10"/>
    </location>
</feature>
<feature type="compositionally biased region" description="Low complexity" evidence="1">
    <location>
        <begin position="148"/>
        <end position="159"/>
    </location>
</feature>
<sequence length="192" mass="21568">MPSKGLSSRLQGLKFMQRASARDELKDTKPSPASSKANFPAEGMSGDETEAKDVSRNAEHWVVPVNMRVKTKSVQRDTWNWDSWFQKATETDFVPARQQFGSWKGRRNQDDDEFEEDVSDNDEESYDDGDDESFSSAPSSPADKGFLKPPSAQQSSQSAQKRRASSTWDEPSRSKLAAVADKSQGLRKKKLR</sequence>
<dbReference type="OrthoDB" id="3366529at2759"/>
<feature type="region of interest" description="Disordered" evidence="1">
    <location>
        <begin position="1"/>
        <end position="57"/>
    </location>
</feature>
<feature type="compositionally biased region" description="Basic and acidic residues" evidence="1">
    <location>
        <begin position="20"/>
        <end position="29"/>
    </location>
</feature>
<dbReference type="Proteomes" id="UP000269793">
    <property type="component" value="Chromosome I"/>
</dbReference>
<feature type="region of interest" description="Disordered" evidence="1">
    <location>
        <begin position="95"/>
        <end position="192"/>
    </location>
</feature>
<dbReference type="AlphaFoldDB" id="A0A3G2S059"/>
<gene>
    <name evidence="2" type="ORF">DNF11_0394</name>
</gene>
<dbReference type="VEuPathDB" id="FungiDB:DNF11_0394"/>
<dbReference type="EMBL" id="CP033148">
    <property type="protein sequence ID" value="AYO41344.1"/>
    <property type="molecule type" value="Genomic_DNA"/>
</dbReference>
<accession>A0A3G2S059</accession>